<dbReference type="CDD" id="cd00130">
    <property type="entry name" value="PAS"/>
    <property type="match status" value="1"/>
</dbReference>
<dbReference type="InterPro" id="IPR052155">
    <property type="entry name" value="Biofilm_reg_signaling"/>
</dbReference>
<dbReference type="CDD" id="cd01948">
    <property type="entry name" value="EAL"/>
    <property type="match status" value="1"/>
</dbReference>
<dbReference type="Gene3D" id="3.30.70.270">
    <property type="match status" value="1"/>
</dbReference>
<dbReference type="NCBIfam" id="TIGR00254">
    <property type="entry name" value="GGDEF"/>
    <property type="match status" value="1"/>
</dbReference>
<dbReference type="InterPro" id="IPR029787">
    <property type="entry name" value="Nucleotide_cyclase"/>
</dbReference>
<feature type="domain" description="GGDEF" evidence="3">
    <location>
        <begin position="283"/>
        <end position="415"/>
    </location>
</feature>
<dbReference type="InterPro" id="IPR013656">
    <property type="entry name" value="PAS_4"/>
</dbReference>
<dbReference type="SMART" id="SM00052">
    <property type="entry name" value="EAL"/>
    <property type="match status" value="1"/>
</dbReference>
<accession>A0AA42BTC9</accession>
<organism evidence="4 5">
    <name type="scientific">Ectobacillus ponti</name>
    <dbReference type="NCBI Taxonomy" id="2961894"/>
    <lineage>
        <taxon>Bacteria</taxon>
        <taxon>Bacillati</taxon>
        <taxon>Bacillota</taxon>
        <taxon>Bacilli</taxon>
        <taxon>Bacillales</taxon>
        <taxon>Bacillaceae</taxon>
        <taxon>Ectobacillus</taxon>
    </lineage>
</organism>
<dbReference type="InterPro" id="IPR000160">
    <property type="entry name" value="GGDEF_dom"/>
</dbReference>
<dbReference type="InterPro" id="IPR013767">
    <property type="entry name" value="PAS_fold"/>
</dbReference>
<dbReference type="SMART" id="SM00267">
    <property type="entry name" value="GGDEF"/>
    <property type="match status" value="1"/>
</dbReference>
<feature type="domain" description="EAL" evidence="2">
    <location>
        <begin position="424"/>
        <end position="677"/>
    </location>
</feature>
<evidence type="ECO:0000259" key="1">
    <source>
        <dbReference type="PROSITE" id="PS50112"/>
    </source>
</evidence>
<evidence type="ECO:0000259" key="3">
    <source>
        <dbReference type="PROSITE" id="PS50887"/>
    </source>
</evidence>
<dbReference type="InterPro" id="IPR043128">
    <property type="entry name" value="Rev_trsase/Diguanyl_cyclase"/>
</dbReference>
<dbReference type="InterPro" id="IPR000014">
    <property type="entry name" value="PAS"/>
</dbReference>
<dbReference type="SUPFAM" id="SSF55785">
    <property type="entry name" value="PYP-like sensor domain (PAS domain)"/>
    <property type="match status" value="2"/>
</dbReference>
<dbReference type="SUPFAM" id="SSF141868">
    <property type="entry name" value="EAL domain-like"/>
    <property type="match status" value="1"/>
</dbReference>
<dbReference type="Gene3D" id="3.20.20.450">
    <property type="entry name" value="EAL domain"/>
    <property type="match status" value="1"/>
</dbReference>
<dbReference type="Pfam" id="PF00989">
    <property type="entry name" value="PAS"/>
    <property type="match status" value="1"/>
</dbReference>
<evidence type="ECO:0000313" key="4">
    <source>
        <dbReference type="EMBL" id="MCP8969343.1"/>
    </source>
</evidence>
<sequence length="677" mass="77437">MHIQLLQQVMLNTIQDLVFVIEAAPGYVFRYVYMNKKAMRHAGLDESSYGKTLQEVLPARQAARLQQIYTAAAETGTLQVVHDPIETHSGEMEHYESVLNPVTRVGEKLYIVCITRNVTDWIRKQEELLESQKRYSSLMKYNSDAIVSVDLEGCIIGINPAAAEMFHCPEEACKGWKAAELIHPKDEQEVQRIFEETVQGKPVRRSRIEYRQKDGLVFYMDLKTIPIIIQDRVKGVYFIARDVTQQLLDEWKTEYFAYYDQLTGLQNRISLSKAFDALLEAGKRIAVYIINLNEFRTINEVFGHEAGDRILQQAADRAVQEVGDRGQVFRRHGNQFVLLAEQGGDAAAAALAECLLETLQKPFSVHGEERGMKVSIGIACNPRDGEDEQTLMKHADMALEKAREQGSGCYCLYDRQFDQQREKLFMLESQLSRAIQRQEFALYYQPQVHIETGEVIGWEALLRWHNQELGFIAPGEFIPLAEKTGFILQIDEWVIFEACRQLREWLDQGLQVAPVSVNISASQFRSSRILELTKRALQQYRLPARLLGLEITEGALAQEEHAEVISAKLREIGVAVHLDDFGTGYSSLSYLKRLPIDTLKIDRSFIRDVEGDEYDAKITTAIIHLARSLGMRVIVEGVENEGHIRFLRDKMAWYAQGYYFAKPLPVAEVEKMYLRKV</sequence>
<evidence type="ECO:0000259" key="2">
    <source>
        <dbReference type="PROSITE" id="PS50883"/>
    </source>
</evidence>
<dbReference type="EMBL" id="JANCLT010000006">
    <property type="protein sequence ID" value="MCP8969343.1"/>
    <property type="molecule type" value="Genomic_DNA"/>
</dbReference>
<dbReference type="CDD" id="cd01949">
    <property type="entry name" value="GGDEF"/>
    <property type="match status" value="1"/>
</dbReference>
<dbReference type="InterPro" id="IPR001633">
    <property type="entry name" value="EAL_dom"/>
</dbReference>
<gene>
    <name evidence="4" type="ORF">NK662_12485</name>
</gene>
<dbReference type="RefSeq" id="WP_254759267.1">
    <property type="nucleotide sequence ID" value="NZ_JANCLT010000006.1"/>
</dbReference>
<name>A0AA42BTC9_9BACI</name>
<dbReference type="InterPro" id="IPR035919">
    <property type="entry name" value="EAL_sf"/>
</dbReference>
<dbReference type="NCBIfam" id="TIGR00229">
    <property type="entry name" value="sensory_box"/>
    <property type="match status" value="1"/>
</dbReference>
<protein>
    <submittedName>
        <fullName evidence="4">EAL domain-containing protein</fullName>
    </submittedName>
</protein>
<dbReference type="PANTHER" id="PTHR44757:SF2">
    <property type="entry name" value="BIOFILM ARCHITECTURE MAINTENANCE PROTEIN MBAA"/>
    <property type="match status" value="1"/>
</dbReference>
<dbReference type="Gene3D" id="3.30.450.20">
    <property type="entry name" value="PAS domain"/>
    <property type="match status" value="2"/>
</dbReference>
<dbReference type="SUPFAM" id="SSF55073">
    <property type="entry name" value="Nucleotide cyclase"/>
    <property type="match status" value="1"/>
</dbReference>
<dbReference type="Proteomes" id="UP001156102">
    <property type="component" value="Unassembled WGS sequence"/>
</dbReference>
<dbReference type="Pfam" id="PF08448">
    <property type="entry name" value="PAS_4"/>
    <property type="match status" value="1"/>
</dbReference>
<dbReference type="PROSITE" id="PS50112">
    <property type="entry name" value="PAS"/>
    <property type="match status" value="1"/>
</dbReference>
<dbReference type="InterPro" id="IPR035965">
    <property type="entry name" value="PAS-like_dom_sf"/>
</dbReference>
<dbReference type="Pfam" id="PF00990">
    <property type="entry name" value="GGDEF"/>
    <property type="match status" value="1"/>
</dbReference>
<keyword evidence="5" id="KW-1185">Reference proteome</keyword>
<proteinExistence type="predicted"/>
<dbReference type="PANTHER" id="PTHR44757">
    <property type="entry name" value="DIGUANYLATE CYCLASE DGCP"/>
    <property type="match status" value="1"/>
</dbReference>
<dbReference type="PROSITE" id="PS50883">
    <property type="entry name" value="EAL"/>
    <property type="match status" value="1"/>
</dbReference>
<evidence type="ECO:0000313" key="5">
    <source>
        <dbReference type="Proteomes" id="UP001156102"/>
    </source>
</evidence>
<dbReference type="PROSITE" id="PS50887">
    <property type="entry name" value="GGDEF"/>
    <property type="match status" value="1"/>
</dbReference>
<dbReference type="GO" id="GO:0006355">
    <property type="term" value="P:regulation of DNA-templated transcription"/>
    <property type="evidence" value="ECO:0007669"/>
    <property type="project" value="InterPro"/>
</dbReference>
<comment type="caution">
    <text evidence="4">The sequence shown here is derived from an EMBL/GenBank/DDBJ whole genome shotgun (WGS) entry which is preliminary data.</text>
</comment>
<reference evidence="4" key="1">
    <citation type="submission" date="2022-07" db="EMBL/GenBank/DDBJ databases">
        <authorList>
            <person name="Li W.-J."/>
            <person name="Deng Q.-Q."/>
        </authorList>
    </citation>
    <scope>NUCLEOTIDE SEQUENCE</scope>
    <source>
        <strain evidence="4">SYSU M60031</strain>
    </source>
</reference>
<dbReference type="AlphaFoldDB" id="A0AA42BTC9"/>
<feature type="domain" description="PAS" evidence="1">
    <location>
        <begin position="131"/>
        <end position="201"/>
    </location>
</feature>
<dbReference type="Pfam" id="PF00563">
    <property type="entry name" value="EAL"/>
    <property type="match status" value="1"/>
</dbReference>
<dbReference type="SMART" id="SM00091">
    <property type="entry name" value="PAS"/>
    <property type="match status" value="2"/>
</dbReference>